<evidence type="ECO:0008006" key="6">
    <source>
        <dbReference type="Google" id="ProtNLM"/>
    </source>
</evidence>
<feature type="signal peptide" evidence="3">
    <location>
        <begin position="1"/>
        <end position="37"/>
    </location>
</feature>
<feature type="region of interest" description="Disordered" evidence="2">
    <location>
        <begin position="218"/>
        <end position="237"/>
    </location>
</feature>
<reference evidence="5" key="1">
    <citation type="journal article" date="2019" name="Int. J. Syst. Evol. Microbiol.">
        <title>The Global Catalogue of Microorganisms (GCM) 10K type strain sequencing project: providing services to taxonomists for standard genome sequencing and annotation.</title>
        <authorList>
            <consortium name="The Broad Institute Genomics Platform"/>
            <consortium name="The Broad Institute Genome Sequencing Center for Infectious Disease"/>
            <person name="Wu L."/>
            <person name="Ma J."/>
        </authorList>
    </citation>
    <scope>NUCLEOTIDE SEQUENCE [LARGE SCALE GENOMIC DNA]</scope>
    <source>
        <strain evidence="5">JCM 18204</strain>
    </source>
</reference>
<accession>A0ABP9B9H6</accession>
<dbReference type="EMBL" id="BAABJE010000005">
    <property type="protein sequence ID" value="GAA4791048.1"/>
    <property type="molecule type" value="Genomic_DNA"/>
</dbReference>
<evidence type="ECO:0000256" key="1">
    <source>
        <dbReference type="SAM" id="Coils"/>
    </source>
</evidence>
<protein>
    <recommendedName>
        <fullName evidence="6">DUF4124 domain-containing protein</fullName>
    </recommendedName>
</protein>
<name>A0ABP9B9H6_9GAMM</name>
<organism evidence="4 5">
    <name type="scientific">Lysobacter hankyongensis</name>
    <dbReference type="NCBI Taxonomy" id="1176535"/>
    <lineage>
        <taxon>Bacteria</taxon>
        <taxon>Pseudomonadati</taxon>
        <taxon>Pseudomonadota</taxon>
        <taxon>Gammaproteobacteria</taxon>
        <taxon>Lysobacterales</taxon>
        <taxon>Lysobacteraceae</taxon>
        <taxon>Lysobacter</taxon>
    </lineage>
</organism>
<evidence type="ECO:0000256" key="3">
    <source>
        <dbReference type="SAM" id="SignalP"/>
    </source>
</evidence>
<dbReference type="Proteomes" id="UP001499959">
    <property type="component" value="Unassembled WGS sequence"/>
</dbReference>
<evidence type="ECO:0000313" key="5">
    <source>
        <dbReference type="Proteomes" id="UP001499959"/>
    </source>
</evidence>
<evidence type="ECO:0000256" key="2">
    <source>
        <dbReference type="SAM" id="MobiDB-lite"/>
    </source>
</evidence>
<comment type="caution">
    <text evidence="4">The sequence shown here is derived from an EMBL/GenBank/DDBJ whole genome shotgun (WGS) entry which is preliminary data.</text>
</comment>
<feature type="coiled-coil region" evidence="1">
    <location>
        <begin position="87"/>
        <end position="114"/>
    </location>
</feature>
<feature type="compositionally biased region" description="Low complexity" evidence="2">
    <location>
        <begin position="219"/>
        <end position="237"/>
    </location>
</feature>
<keyword evidence="5" id="KW-1185">Reference proteome</keyword>
<gene>
    <name evidence="4" type="ORF">GCM10023307_15500</name>
</gene>
<feature type="coiled-coil region" evidence="1">
    <location>
        <begin position="147"/>
        <end position="213"/>
    </location>
</feature>
<sequence>MTATHCHRRRHAERRSARALAAFALAVCVLLPAGASAQQAKPKKLYCWDEGGKRVCSDALPASAVGRQRTEFDPRTGTAVNHVGRELTAEERVRAAAEDEARKAEEAKARREMAMVVSYQTEKDLENAFRNRFELIEESLKGSALALVNLHKSLISLLRQANELELQSKPVGKALRDKIRNQHAELQALRALKQRQEVERQALDAEFKQALSRYRTLKGQTDGTATGAATPAPATGG</sequence>
<feature type="chain" id="PRO_5045236450" description="DUF4124 domain-containing protein" evidence="3">
    <location>
        <begin position="38"/>
        <end position="237"/>
    </location>
</feature>
<evidence type="ECO:0000313" key="4">
    <source>
        <dbReference type="EMBL" id="GAA4791048.1"/>
    </source>
</evidence>
<keyword evidence="3" id="KW-0732">Signal</keyword>
<keyword evidence="1" id="KW-0175">Coiled coil</keyword>
<dbReference type="RefSeq" id="WP_345302736.1">
    <property type="nucleotide sequence ID" value="NZ_BAABJE010000005.1"/>
</dbReference>
<proteinExistence type="predicted"/>